<name>A0A291HQN8_9GAMM</name>
<keyword evidence="5" id="KW-1185">Reference proteome</keyword>
<feature type="domain" description="Tail sheath protein C-terminal" evidence="3">
    <location>
        <begin position="376"/>
        <end position="488"/>
    </location>
</feature>
<dbReference type="Pfam" id="PF04984">
    <property type="entry name" value="Phage_sheath_1"/>
    <property type="match status" value="1"/>
</dbReference>
<dbReference type="InterPro" id="IPR035089">
    <property type="entry name" value="Phage_sheath_subtilisin"/>
</dbReference>
<dbReference type="KEGG" id="zdf:AN401_11735"/>
<evidence type="ECO:0000256" key="1">
    <source>
        <dbReference type="ARBA" id="ARBA00008005"/>
    </source>
</evidence>
<dbReference type="RefSeq" id="WP_096779486.1">
    <property type="nucleotide sequence ID" value="NZ_CP012621.1"/>
</dbReference>
<dbReference type="InterPro" id="IPR007067">
    <property type="entry name" value="Tail_sheath"/>
</dbReference>
<reference evidence="5" key="1">
    <citation type="submission" date="2015-09" db="EMBL/GenBank/DDBJ databases">
        <authorList>
            <person name="Shao Z."/>
            <person name="Wang L."/>
        </authorList>
    </citation>
    <scope>NUCLEOTIDE SEQUENCE [LARGE SCALE GENOMIC DNA]</scope>
    <source>
        <strain evidence="5">F13-1</strain>
    </source>
</reference>
<dbReference type="EMBL" id="CP012621">
    <property type="protein sequence ID" value="ATG74442.1"/>
    <property type="molecule type" value="Genomic_DNA"/>
</dbReference>
<protein>
    <submittedName>
        <fullName evidence="4">Phage tail protein</fullName>
    </submittedName>
</protein>
<dbReference type="InterPro" id="IPR020287">
    <property type="entry name" value="Tail_sheath_C"/>
</dbReference>
<evidence type="ECO:0000259" key="3">
    <source>
        <dbReference type="Pfam" id="PF17482"/>
    </source>
</evidence>
<organism evidence="4 5">
    <name type="scientific">Zobellella denitrificans</name>
    <dbReference type="NCBI Taxonomy" id="347534"/>
    <lineage>
        <taxon>Bacteria</taxon>
        <taxon>Pseudomonadati</taxon>
        <taxon>Pseudomonadota</taxon>
        <taxon>Gammaproteobacteria</taxon>
        <taxon>Aeromonadales</taxon>
        <taxon>Aeromonadaceae</taxon>
        <taxon>Zobellella</taxon>
    </lineage>
</organism>
<comment type="similarity">
    <text evidence="1">Belongs to the myoviridae tail sheath protein family.</text>
</comment>
<dbReference type="AlphaFoldDB" id="A0A291HQN8"/>
<dbReference type="PIRSF" id="PIRSF007349">
    <property type="entry name" value="Tsp_L"/>
    <property type="match status" value="1"/>
</dbReference>
<accession>A0A291HQN8</accession>
<evidence type="ECO:0000259" key="2">
    <source>
        <dbReference type="Pfam" id="PF04984"/>
    </source>
</evidence>
<dbReference type="Proteomes" id="UP000217763">
    <property type="component" value="Chromosome"/>
</dbReference>
<sequence length="491" mass="52614">MAVSFNEIPGNLRVPLAYVEFDNSGAVTGTPTLMQKTLVLGQRLAGSEVAAGVPVRITRTDQGAAAFGRGSMLAAQCQALRQANSYGEVWALAVDEPATGAAATGRIQLAGTAAEAGQLALLMTGHRVPVAVAVGDTAQVLATRVAAAINAMAELPVTAAVDGAQTSEVVLTARWKGLTGNDIDLRLNYYSDERTPVGVAVTLVAMAGGAGSPDLAPALAALGDEWWHYLVNPFTDTASLDALRDELLSRWGPLRQIDGVAFMAVRGTHGEASTFGLSRNDHLFSCIGTGLAPQAPWVWASVLAGVAAYHLGIDPARPLQTLPLIGLLPPAIADRWDLPERNLLLYDGISTFTVDAGGQVRLERLITLYRENAYGDPDPSYLDVNTIATLSYIRYAVRTRITQKFPRHKLADDGIRVGPGQAIVTPKIIRTELLALFTELETRGLVEDFEAFKSTLVVERNANDRNRLDVLSHENLVNQFRVYAHSVQYVL</sequence>
<feature type="domain" description="Tail sheath protein subtilisin-like" evidence="2">
    <location>
        <begin position="208"/>
        <end position="367"/>
    </location>
</feature>
<evidence type="ECO:0000313" key="5">
    <source>
        <dbReference type="Proteomes" id="UP000217763"/>
    </source>
</evidence>
<proteinExistence type="inferred from homology"/>
<dbReference type="Pfam" id="PF17482">
    <property type="entry name" value="Phage_sheath_1C"/>
    <property type="match status" value="1"/>
</dbReference>
<evidence type="ECO:0000313" key="4">
    <source>
        <dbReference type="EMBL" id="ATG74442.1"/>
    </source>
</evidence>
<gene>
    <name evidence="4" type="ORF">AN401_11735</name>
</gene>